<proteinExistence type="inferred from homology"/>
<dbReference type="GO" id="GO:0003991">
    <property type="term" value="F:acetylglutamate kinase activity"/>
    <property type="evidence" value="ECO:0007669"/>
    <property type="project" value="UniProtKB-EC"/>
</dbReference>
<dbReference type="InterPro" id="IPR037528">
    <property type="entry name" value="ArgB"/>
</dbReference>
<sequence>MTEIRHIDEAAAIKAATLIESLPWVREFSDTIIVIKFGGNAMVSPELTRAFAEDMVYLHAVGIKPVVVHGGGPQITAELDRLNIPSEFKGGYRVTTTEAMEVVRVVLAGQVSRDLVEQLNEHGPVAHSISGEDAGLFLAERRGIEIDGEEIDLGHVGEVVDVNPQVVLDQIAAGRIPVVSSLAPDRDNPSESLNVNADEAAASLAVALGAAKLVILTDVAGLYSDWPNKHSLVSHINAQELRDLLPKLETGMIPKMTACLHAVEGGVRKAAIIDGRVPHSILLEIFTKTGAGTEVALTN</sequence>
<dbReference type="InterPro" id="IPR004662">
    <property type="entry name" value="AcgluKinase_fam"/>
</dbReference>
<dbReference type="PRINTS" id="PR00474">
    <property type="entry name" value="GLU5KINASE"/>
</dbReference>
<dbReference type="Pfam" id="PF00696">
    <property type="entry name" value="AA_kinase"/>
    <property type="match status" value="1"/>
</dbReference>
<keyword evidence="3" id="KW-0055">Arginine biosynthesis</keyword>
<comment type="pathway">
    <text evidence="1">Amino-acid biosynthesis; L-arginine biosynthesis; N(2)-acetyl-L-ornithine from L-glutamate: step 2/4.</text>
</comment>
<evidence type="ECO:0000256" key="4">
    <source>
        <dbReference type="ARBA" id="ARBA00022605"/>
    </source>
</evidence>
<evidence type="ECO:0000256" key="8">
    <source>
        <dbReference type="ARBA" id="ARBA00022840"/>
    </source>
</evidence>
<keyword evidence="7" id="KW-0418">Kinase</keyword>
<name>A0A6J7GLD9_9ZZZZ</name>
<dbReference type="GO" id="GO:0006526">
    <property type="term" value="P:L-arginine biosynthetic process"/>
    <property type="evidence" value="ECO:0007669"/>
    <property type="project" value="UniProtKB-KW"/>
</dbReference>
<evidence type="ECO:0000256" key="2">
    <source>
        <dbReference type="ARBA" id="ARBA00013065"/>
    </source>
</evidence>
<keyword evidence="5" id="KW-0808">Transferase</keyword>
<dbReference type="EMBL" id="CAFBMB010000146">
    <property type="protein sequence ID" value="CAB4909257.1"/>
    <property type="molecule type" value="Genomic_DNA"/>
</dbReference>
<dbReference type="PANTHER" id="PTHR23342">
    <property type="entry name" value="N-ACETYLGLUTAMATE SYNTHASE"/>
    <property type="match status" value="1"/>
</dbReference>
<dbReference type="Gene3D" id="3.40.1160.10">
    <property type="entry name" value="Acetylglutamate kinase-like"/>
    <property type="match status" value="1"/>
</dbReference>
<dbReference type="EC" id="2.7.2.8" evidence="2"/>
<evidence type="ECO:0000259" key="9">
    <source>
        <dbReference type="Pfam" id="PF00696"/>
    </source>
</evidence>
<evidence type="ECO:0000256" key="3">
    <source>
        <dbReference type="ARBA" id="ARBA00022571"/>
    </source>
</evidence>
<accession>A0A6J7GLD9</accession>
<dbReference type="PIRSF" id="PIRSF000728">
    <property type="entry name" value="NAGK"/>
    <property type="match status" value="1"/>
</dbReference>
<dbReference type="AlphaFoldDB" id="A0A6J7GLD9"/>
<dbReference type="InterPro" id="IPR001057">
    <property type="entry name" value="Glu/AcGlu_kinase"/>
</dbReference>
<dbReference type="GO" id="GO:0005737">
    <property type="term" value="C:cytoplasm"/>
    <property type="evidence" value="ECO:0007669"/>
    <property type="project" value="InterPro"/>
</dbReference>
<evidence type="ECO:0000256" key="1">
    <source>
        <dbReference type="ARBA" id="ARBA00004828"/>
    </source>
</evidence>
<evidence type="ECO:0000313" key="10">
    <source>
        <dbReference type="EMBL" id="CAB4909257.1"/>
    </source>
</evidence>
<dbReference type="GO" id="GO:0005524">
    <property type="term" value="F:ATP binding"/>
    <property type="evidence" value="ECO:0007669"/>
    <property type="project" value="UniProtKB-KW"/>
</dbReference>
<dbReference type="NCBIfam" id="TIGR00761">
    <property type="entry name" value="argB"/>
    <property type="match status" value="1"/>
</dbReference>
<dbReference type="PANTHER" id="PTHR23342:SF0">
    <property type="entry name" value="N-ACETYLGLUTAMATE SYNTHASE, MITOCHONDRIAL"/>
    <property type="match status" value="1"/>
</dbReference>
<dbReference type="InterPro" id="IPR001048">
    <property type="entry name" value="Asp/Glu/Uridylate_kinase"/>
</dbReference>
<dbReference type="InterPro" id="IPR041727">
    <property type="entry name" value="NAGK-C"/>
</dbReference>
<dbReference type="FunFam" id="3.40.1160.10:FF:000004">
    <property type="entry name" value="Acetylglutamate kinase"/>
    <property type="match status" value="1"/>
</dbReference>
<organism evidence="10">
    <name type="scientific">freshwater metagenome</name>
    <dbReference type="NCBI Taxonomy" id="449393"/>
    <lineage>
        <taxon>unclassified sequences</taxon>
        <taxon>metagenomes</taxon>
        <taxon>ecological metagenomes</taxon>
    </lineage>
</organism>
<dbReference type="CDD" id="cd04250">
    <property type="entry name" value="AAK_NAGK-C"/>
    <property type="match status" value="1"/>
</dbReference>
<keyword evidence="8" id="KW-0067">ATP-binding</keyword>
<evidence type="ECO:0000256" key="6">
    <source>
        <dbReference type="ARBA" id="ARBA00022741"/>
    </source>
</evidence>
<keyword evidence="4" id="KW-0028">Amino-acid biosynthesis</keyword>
<protein>
    <recommendedName>
        <fullName evidence="2">acetylglutamate kinase</fullName>
        <ecNumber evidence="2">2.7.2.8</ecNumber>
    </recommendedName>
</protein>
<keyword evidence="6" id="KW-0547">Nucleotide-binding</keyword>
<gene>
    <name evidence="10" type="ORF">UFOPK3516_01386</name>
</gene>
<dbReference type="SUPFAM" id="SSF53633">
    <property type="entry name" value="Carbamate kinase-like"/>
    <property type="match status" value="1"/>
</dbReference>
<evidence type="ECO:0000256" key="5">
    <source>
        <dbReference type="ARBA" id="ARBA00022679"/>
    </source>
</evidence>
<evidence type="ECO:0000256" key="7">
    <source>
        <dbReference type="ARBA" id="ARBA00022777"/>
    </source>
</evidence>
<reference evidence="10" key="1">
    <citation type="submission" date="2020-05" db="EMBL/GenBank/DDBJ databases">
        <authorList>
            <person name="Chiriac C."/>
            <person name="Salcher M."/>
            <person name="Ghai R."/>
            <person name="Kavagutti S V."/>
        </authorList>
    </citation>
    <scope>NUCLEOTIDE SEQUENCE</scope>
</reference>
<feature type="domain" description="Aspartate/glutamate/uridylate kinase" evidence="9">
    <location>
        <begin position="32"/>
        <end position="274"/>
    </location>
</feature>
<dbReference type="HAMAP" id="MF_00082">
    <property type="entry name" value="ArgB"/>
    <property type="match status" value="1"/>
</dbReference>
<dbReference type="InterPro" id="IPR036393">
    <property type="entry name" value="AceGlu_kinase-like_sf"/>
</dbReference>